<reference evidence="2" key="1">
    <citation type="submission" date="2024-05" db="EMBL/GenBank/DDBJ databases">
        <authorList>
            <person name="Yu L."/>
        </authorList>
    </citation>
    <scope>NUCLEOTIDE SEQUENCE</scope>
    <source>
        <strain evidence="2">G08B096</strain>
    </source>
</reference>
<feature type="domain" description="SnoaL-like" evidence="1">
    <location>
        <begin position="10"/>
        <end position="134"/>
    </location>
</feature>
<dbReference type="EMBL" id="CP158374">
    <property type="protein sequence ID" value="XBX82403.1"/>
    <property type="molecule type" value="Genomic_DNA"/>
</dbReference>
<dbReference type="AlphaFoldDB" id="A0AAU7W6V4"/>
<protein>
    <submittedName>
        <fullName evidence="2">Nuclear transport factor 2 family protein</fullName>
    </submittedName>
</protein>
<accession>A0AAU7W6V4</accession>
<dbReference type="RefSeq" id="WP_350348420.1">
    <property type="nucleotide sequence ID" value="NZ_CP158374.1"/>
</dbReference>
<dbReference type="Gene3D" id="3.10.450.50">
    <property type="match status" value="1"/>
</dbReference>
<proteinExistence type="predicted"/>
<gene>
    <name evidence="2" type="ORF">ABIQ69_00405</name>
</gene>
<dbReference type="SUPFAM" id="SSF54427">
    <property type="entry name" value="NTF2-like"/>
    <property type="match status" value="1"/>
</dbReference>
<name>A0AAU7W6V4_9MICO</name>
<dbReference type="InterPro" id="IPR032710">
    <property type="entry name" value="NTF2-like_dom_sf"/>
</dbReference>
<evidence type="ECO:0000259" key="1">
    <source>
        <dbReference type="Pfam" id="PF13577"/>
    </source>
</evidence>
<organism evidence="2">
    <name type="scientific">Agromyces sp. G08B096</name>
    <dbReference type="NCBI Taxonomy" id="3156399"/>
    <lineage>
        <taxon>Bacteria</taxon>
        <taxon>Bacillati</taxon>
        <taxon>Actinomycetota</taxon>
        <taxon>Actinomycetes</taxon>
        <taxon>Micrococcales</taxon>
        <taxon>Microbacteriaceae</taxon>
        <taxon>Agromyces</taxon>
    </lineage>
</organism>
<dbReference type="Pfam" id="PF13577">
    <property type="entry name" value="SnoaL_4"/>
    <property type="match status" value="1"/>
</dbReference>
<dbReference type="InterPro" id="IPR037401">
    <property type="entry name" value="SnoaL-like"/>
</dbReference>
<evidence type="ECO:0000313" key="2">
    <source>
        <dbReference type="EMBL" id="XBX82403.1"/>
    </source>
</evidence>
<sequence>MTDPSAELARLIAIEELRSLQARMCRAVTDRDRDALDRCFTVSGQLRVYREDGGLACFATSPQVGSALDELLGDATLVVHTGGAEFTIRSDDRAEGVWSVEYVVRRPARARRGRGHATLHQTYERTLDRWLVRAVDVQLELEDG</sequence>